<dbReference type="EMBL" id="CAJZBQ010000027">
    <property type="protein sequence ID" value="CAG9321023.1"/>
    <property type="molecule type" value="Genomic_DNA"/>
</dbReference>
<sequence length="201" mass="23691">MKRDRFYSFRSNTTKAQSISPLQQRLLLHNKRKLNRSEVLKCDILTKIYAGHATKEDIFEFNAEIKLRKKPEEFERKVKTAYSNRRKLEIMIAQPKWDEETEMDQGETAFTSFDNQHSSSYTPKDVFIPSSTINSYTNKTNISPKQVSALNTFRRPFSATKRRQSLSEIQSQVYKVNSKHLDLSRPIRLRSKLYSRQNFLS</sequence>
<keyword evidence="2" id="KW-1185">Reference proteome</keyword>
<comment type="caution">
    <text evidence="1">The sequence shown here is derived from an EMBL/GenBank/DDBJ whole genome shotgun (WGS) entry which is preliminary data.</text>
</comment>
<evidence type="ECO:0000313" key="2">
    <source>
        <dbReference type="Proteomes" id="UP001162131"/>
    </source>
</evidence>
<accession>A0AAU9J1G7</accession>
<evidence type="ECO:0000313" key="1">
    <source>
        <dbReference type="EMBL" id="CAG9321023.1"/>
    </source>
</evidence>
<dbReference type="Proteomes" id="UP001162131">
    <property type="component" value="Unassembled WGS sequence"/>
</dbReference>
<reference evidence="1" key="1">
    <citation type="submission" date="2021-09" db="EMBL/GenBank/DDBJ databases">
        <authorList>
            <consortium name="AG Swart"/>
            <person name="Singh M."/>
            <person name="Singh A."/>
            <person name="Seah K."/>
            <person name="Emmerich C."/>
        </authorList>
    </citation>
    <scope>NUCLEOTIDE SEQUENCE</scope>
    <source>
        <strain evidence="1">ATCC30299</strain>
    </source>
</reference>
<name>A0AAU9J1G7_9CILI</name>
<gene>
    <name evidence="1" type="ORF">BSTOLATCC_MIC27595</name>
</gene>
<protein>
    <submittedName>
        <fullName evidence="1">Uncharacterized protein</fullName>
    </submittedName>
</protein>
<organism evidence="1 2">
    <name type="scientific">Blepharisma stoltei</name>
    <dbReference type="NCBI Taxonomy" id="1481888"/>
    <lineage>
        <taxon>Eukaryota</taxon>
        <taxon>Sar</taxon>
        <taxon>Alveolata</taxon>
        <taxon>Ciliophora</taxon>
        <taxon>Postciliodesmatophora</taxon>
        <taxon>Heterotrichea</taxon>
        <taxon>Heterotrichida</taxon>
        <taxon>Blepharismidae</taxon>
        <taxon>Blepharisma</taxon>
    </lineage>
</organism>
<dbReference type="AlphaFoldDB" id="A0AAU9J1G7"/>
<proteinExistence type="predicted"/>